<dbReference type="Pfam" id="PF03695">
    <property type="entry name" value="UPF0149"/>
    <property type="match status" value="1"/>
</dbReference>
<dbReference type="EMBL" id="SWJZ01000099">
    <property type="protein sequence ID" value="TKD14572.1"/>
    <property type="molecule type" value="Genomic_DNA"/>
</dbReference>
<dbReference type="OrthoDB" id="1551443at2"/>
<sequence length="143" mass="16231">MEWHSDEDLRKLEEALMALPEENDPMLLPEFDGFCAGLITCPEMIPPSVWLAKVWGEGGAPEFESLADMQATLDLLMAHYNRVATALMMPGEYFPVMDEDQRNGDILWEFWMLGFLAAMQLRPEAWGKIAASRNVRAIKALKK</sequence>
<feature type="non-terminal residue" evidence="1">
    <location>
        <position position="143"/>
    </location>
</feature>
<evidence type="ECO:0000313" key="1">
    <source>
        <dbReference type="EMBL" id="TKD14572.1"/>
    </source>
</evidence>
<gene>
    <name evidence="1" type="ORF">FBT96_17800</name>
</gene>
<evidence type="ECO:0000313" key="2">
    <source>
        <dbReference type="Proteomes" id="UP000310597"/>
    </source>
</evidence>
<proteinExistence type="predicted"/>
<organism evidence="1 2">
    <name type="scientific">Rhodobacter capsulatus</name>
    <name type="common">Rhodopseudomonas capsulata</name>
    <dbReference type="NCBI Taxonomy" id="1061"/>
    <lineage>
        <taxon>Bacteria</taxon>
        <taxon>Pseudomonadati</taxon>
        <taxon>Pseudomonadota</taxon>
        <taxon>Alphaproteobacteria</taxon>
        <taxon>Rhodobacterales</taxon>
        <taxon>Rhodobacter group</taxon>
        <taxon>Rhodobacter</taxon>
    </lineage>
</organism>
<protein>
    <submittedName>
        <fullName evidence="1">YecA family protein</fullName>
    </submittedName>
</protein>
<dbReference type="NCBIfam" id="TIGR02292">
    <property type="entry name" value="ygfB_yecA"/>
    <property type="match status" value="1"/>
</dbReference>
<comment type="caution">
    <text evidence="1">The sequence shown here is derived from an EMBL/GenBank/DDBJ whole genome shotgun (WGS) entry which is preliminary data.</text>
</comment>
<accession>A0A4U1JNX4</accession>
<dbReference type="Proteomes" id="UP000310597">
    <property type="component" value="Unassembled WGS sequence"/>
</dbReference>
<dbReference type="InterPro" id="IPR011978">
    <property type="entry name" value="YgfB-like"/>
</dbReference>
<dbReference type="SUPFAM" id="SSF101327">
    <property type="entry name" value="YgfB-like"/>
    <property type="match status" value="1"/>
</dbReference>
<reference evidence="1 2" key="1">
    <citation type="submission" date="2019-04" db="EMBL/GenBank/DDBJ databases">
        <title>Draft Whole-Genome sequence of the purple photosynthetic bacterium Rhodobacter capsulatus SP108 with an indigenous class A beta-lactamase.</title>
        <authorList>
            <person name="Robertson S."/>
            <person name="Meyer T.E."/>
            <person name="Kyndt J.A."/>
        </authorList>
    </citation>
    <scope>NUCLEOTIDE SEQUENCE [LARGE SCALE GENOMIC DNA]</scope>
    <source>
        <strain evidence="1 2">SP108</strain>
    </source>
</reference>
<dbReference type="InterPro" id="IPR036255">
    <property type="entry name" value="YgfB-like_sf"/>
</dbReference>
<dbReference type="AlphaFoldDB" id="A0A4U1JNX4"/>
<name>A0A4U1JNX4_RHOCA</name>
<dbReference type="RefSeq" id="WP_136909041.1">
    <property type="nucleotide sequence ID" value="NZ_SWJZ01000099.1"/>
</dbReference>